<dbReference type="AlphaFoldDB" id="A0A4D7B1U0"/>
<dbReference type="Proteomes" id="UP000298642">
    <property type="component" value="Chromosome"/>
</dbReference>
<organism evidence="1 2">
    <name type="scientific">Dysosmobacter welbionis</name>
    <dbReference type="NCBI Taxonomy" id="2093857"/>
    <lineage>
        <taxon>Bacteria</taxon>
        <taxon>Bacillati</taxon>
        <taxon>Bacillota</taxon>
        <taxon>Clostridia</taxon>
        <taxon>Eubacteriales</taxon>
        <taxon>Oscillospiraceae</taxon>
        <taxon>Dysosmobacter</taxon>
    </lineage>
</organism>
<evidence type="ECO:0000313" key="1">
    <source>
        <dbReference type="EMBL" id="QCI60302.1"/>
    </source>
</evidence>
<gene>
    <name evidence="1" type="ORF">EIO64_14670</name>
</gene>
<dbReference type="RefSeq" id="WP_136891556.1">
    <property type="nucleotide sequence ID" value="NZ_CP034413.3"/>
</dbReference>
<reference evidence="2" key="1">
    <citation type="submission" date="2018-12" db="EMBL/GenBank/DDBJ databases">
        <title>Dusodibacter welbiota gen. nov., sp. nov., isolated from human faeces and emended description of the Oscillibacter genus.</title>
        <authorList>
            <person name="Le Roy T."/>
            <person name="Van der Smissen P."/>
            <person name="Delzenne N."/>
            <person name="Muccioli G."/>
            <person name="Collet J.F."/>
            <person name="Cani P.D."/>
        </authorList>
    </citation>
    <scope>NUCLEOTIDE SEQUENCE [LARGE SCALE GENOMIC DNA]</scope>
    <source>
        <strain evidence="2">J115</strain>
    </source>
</reference>
<proteinExistence type="predicted"/>
<dbReference type="KEGG" id="obj:EIO64_14670"/>
<sequence length="111" mass="12447">MKTLEEVLYDYTRGEKTLEEANKALKELGCGLTLDPTRNLFSARELLETRAGETPDEANGWGILDHGVGSLEKVHVVNGRTVDVDMGQETAYVYMPGKRYRLRGDVLTEED</sequence>
<keyword evidence="2" id="KW-1185">Reference proteome</keyword>
<protein>
    <submittedName>
        <fullName evidence="1">Uncharacterized protein</fullName>
    </submittedName>
</protein>
<name>A0A4D7B1U0_9FIRM</name>
<accession>A0A4D7B1U0</accession>
<evidence type="ECO:0000313" key="2">
    <source>
        <dbReference type="Proteomes" id="UP000298642"/>
    </source>
</evidence>
<dbReference type="EMBL" id="CP034413">
    <property type="protein sequence ID" value="QCI60302.1"/>
    <property type="molecule type" value="Genomic_DNA"/>
</dbReference>